<feature type="region of interest" description="Disordered" evidence="1">
    <location>
        <begin position="363"/>
        <end position="402"/>
    </location>
</feature>
<evidence type="ECO:0000313" key="3">
    <source>
        <dbReference type="Proteomes" id="UP001309876"/>
    </source>
</evidence>
<comment type="caution">
    <text evidence="2">The sequence shown here is derived from an EMBL/GenBank/DDBJ whole genome shotgun (WGS) entry which is preliminary data.</text>
</comment>
<name>A0AAN7YDQ7_9EURO</name>
<evidence type="ECO:0000256" key="1">
    <source>
        <dbReference type="SAM" id="MobiDB-lite"/>
    </source>
</evidence>
<keyword evidence="3" id="KW-1185">Reference proteome</keyword>
<reference evidence="2 3" key="1">
    <citation type="submission" date="2023-08" db="EMBL/GenBank/DDBJ databases">
        <title>Black Yeasts Isolated from many extreme environments.</title>
        <authorList>
            <person name="Coleine C."/>
            <person name="Stajich J.E."/>
            <person name="Selbmann L."/>
        </authorList>
    </citation>
    <scope>NUCLEOTIDE SEQUENCE [LARGE SCALE GENOMIC DNA]</scope>
    <source>
        <strain evidence="2 3">CCFEE 5910</strain>
    </source>
</reference>
<feature type="compositionally biased region" description="Polar residues" evidence="1">
    <location>
        <begin position="244"/>
        <end position="255"/>
    </location>
</feature>
<proteinExistence type="predicted"/>
<dbReference type="Proteomes" id="UP001309876">
    <property type="component" value="Unassembled WGS sequence"/>
</dbReference>
<sequence>MFQCDHLGGGLGLGTNDYLNNSSQFNTVQLSDSQLYNSQFNNSRSNNNLFNNNLNNNYLNNNFLNNNQFSFLNTNNRQFNAQSNPQMNGFNPSVNTSQCNNFNRFNQPGQFIDHFNYIDNGVNQMNLGGQAGSYGPWSPANNAFNYINNHQYAPQPLIPYYHPRHNTVQATQPHYRQGFNTVQAPQPLQYAGIGPNSFNHVAYGGVPMRNTQNLPVFQKSPNMGALAIPMDNMQAQYNWNLINCQPPNSTESSPQIPIDLTDDSGTTPGTPIDLTDTPDSTPPTSTDLTEEEGTSTALPPKKSCRRKTKPEWYPTTELERTHFRPDWANNMTEQDVAKDKDWHDRQYRENLSKQIRAINAVHKAKGEGSNRQATEAAKKPRKAKRNELKRSKTQQAVTEPTEMTGVTTEEDIGYDAGNEEDLDQLGDMLVEALEKDQEVTVEDNPMCDAANEEQLNELADMLVDALDRDEGVTTEARGQSEDMLVDEPRVTNEVAMEEAPKHNTATAEEDAGNSDIIVDGPDTMEGVALERKSQVELDQELEDEFMAQCYEMEDIAVEEKVNSEAMVVDGPKGTEEVATAETGTVEEDADVDALFED</sequence>
<accession>A0AAN7YDQ7</accession>
<protein>
    <submittedName>
        <fullName evidence="2">Uncharacterized protein</fullName>
    </submittedName>
</protein>
<dbReference type="AlphaFoldDB" id="A0AAN7YDQ7"/>
<evidence type="ECO:0000313" key="2">
    <source>
        <dbReference type="EMBL" id="KAK5090122.1"/>
    </source>
</evidence>
<feature type="region of interest" description="Disordered" evidence="1">
    <location>
        <begin position="244"/>
        <end position="312"/>
    </location>
</feature>
<dbReference type="EMBL" id="JAVRRJ010000001">
    <property type="protein sequence ID" value="KAK5090122.1"/>
    <property type="molecule type" value="Genomic_DNA"/>
</dbReference>
<gene>
    <name evidence="2" type="ORF">LTR05_000291</name>
</gene>
<feature type="compositionally biased region" description="Low complexity" evidence="1">
    <location>
        <begin position="270"/>
        <end position="287"/>
    </location>
</feature>
<organism evidence="2 3">
    <name type="scientific">Lithohypha guttulata</name>
    <dbReference type="NCBI Taxonomy" id="1690604"/>
    <lineage>
        <taxon>Eukaryota</taxon>
        <taxon>Fungi</taxon>
        <taxon>Dikarya</taxon>
        <taxon>Ascomycota</taxon>
        <taxon>Pezizomycotina</taxon>
        <taxon>Eurotiomycetes</taxon>
        <taxon>Chaetothyriomycetidae</taxon>
        <taxon>Chaetothyriales</taxon>
        <taxon>Trichomeriaceae</taxon>
        <taxon>Lithohypha</taxon>
    </lineage>
</organism>